<dbReference type="SMART" id="SM00398">
    <property type="entry name" value="HMG"/>
    <property type="match status" value="1"/>
</dbReference>
<dbReference type="CDD" id="cd22028">
    <property type="entry name" value="HMG-box_SoxA_SoxB_SoxG"/>
    <property type="match status" value="1"/>
</dbReference>
<dbReference type="GO" id="GO:0030182">
    <property type="term" value="P:neuron differentiation"/>
    <property type="evidence" value="ECO:0007669"/>
    <property type="project" value="UniProtKB-ARBA"/>
</dbReference>
<evidence type="ECO:0000256" key="8">
    <source>
        <dbReference type="ARBA" id="ARBA00023159"/>
    </source>
</evidence>
<dbReference type="GO" id="GO:0001228">
    <property type="term" value="F:DNA-binding transcription activator activity, RNA polymerase II-specific"/>
    <property type="evidence" value="ECO:0007669"/>
    <property type="project" value="TreeGrafter"/>
</dbReference>
<evidence type="ECO:0000256" key="5">
    <source>
        <dbReference type="ARBA" id="ARBA00022860"/>
    </source>
</evidence>
<organism evidence="15 16">
    <name type="scientific">Syphacia muris</name>
    <dbReference type="NCBI Taxonomy" id="451379"/>
    <lineage>
        <taxon>Eukaryota</taxon>
        <taxon>Metazoa</taxon>
        <taxon>Ecdysozoa</taxon>
        <taxon>Nematoda</taxon>
        <taxon>Chromadorea</taxon>
        <taxon>Rhabditida</taxon>
        <taxon>Spirurina</taxon>
        <taxon>Oxyuridomorpha</taxon>
        <taxon>Oxyuroidea</taxon>
        <taxon>Oxyuridae</taxon>
        <taxon>Syphacia</taxon>
    </lineage>
</organism>
<dbReference type="Proteomes" id="UP000046393">
    <property type="component" value="Unplaced"/>
</dbReference>
<comment type="function">
    <text evidence="12">Transcriptional regulator that controls a genetic switch in male development. It is necessary and sufficient for initiating male sex determination by directing the development of supporting cell precursors (pre-Sertoli cells) as Sertoli rather than granulosa cells. Involved in different aspects of gene regulation including promoter activation or repression. Binds to the DNA consensus sequence 5'-[AT]AACAA[AT]-3'. SRY HMG box recognizes DNA by partial intercalation in the minor groove and promotes DNA bending. Also involved in pre-mRNA splicing. In male adult brain involved in the maintenance of motor functions of dopaminergic neurons.</text>
</comment>
<evidence type="ECO:0000256" key="10">
    <source>
        <dbReference type="ARBA" id="ARBA00023242"/>
    </source>
</evidence>
<evidence type="ECO:0000256" key="3">
    <source>
        <dbReference type="ARBA" id="ARBA00019052"/>
    </source>
</evidence>
<evidence type="ECO:0000256" key="1">
    <source>
        <dbReference type="ARBA" id="ARBA00004324"/>
    </source>
</evidence>
<evidence type="ECO:0000256" key="13">
    <source>
        <dbReference type="PROSITE-ProRule" id="PRU00267"/>
    </source>
</evidence>
<feature type="domain" description="HMG box" evidence="14">
    <location>
        <begin position="61"/>
        <end position="129"/>
    </location>
</feature>
<evidence type="ECO:0000313" key="15">
    <source>
        <dbReference type="Proteomes" id="UP000046393"/>
    </source>
</evidence>
<sequence length="251" mass="28680">MMVNNQMVLSTQQYDPYFLCMEQNVPVSVNSTTQFPSASSISNLDFSESSELERKKLDNRVKRPMNAFMVWSRDRRRKIAVENPKMHNSEISKLLGCEWKNLSAEERQVFVDEAKRLRDAHMKEHPGYKYHPRRRTKGSLGKPIQIPQNQLTPIVGPAAAAAAAAYYSSPGVSTSSLPTTWQQPVRNTQPMQHPTNFLNFLNPTNNGNSTFLSYPPNRMLPYHQNQQYLGTSEASTAPIFSNVYQPYDRFC</sequence>
<proteinExistence type="inferred from homology"/>
<evidence type="ECO:0000313" key="16">
    <source>
        <dbReference type="WBParaSite" id="SMUV_0000981301-mRNA-1"/>
    </source>
</evidence>
<dbReference type="AlphaFoldDB" id="A0A0N5AXX9"/>
<dbReference type="InterPro" id="IPR036910">
    <property type="entry name" value="HMG_box_dom_sf"/>
</dbReference>
<comment type="subcellular location">
    <subcellularLocation>
        <location evidence="1">Nucleus speckle</location>
    </subcellularLocation>
</comment>
<evidence type="ECO:0000256" key="12">
    <source>
        <dbReference type="ARBA" id="ARBA00045821"/>
    </source>
</evidence>
<dbReference type="STRING" id="451379.A0A0N5AXX9"/>
<protein>
    <recommendedName>
        <fullName evidence="3">Sex-determining region Y protein</fullName>
    </recommendedName>
    <alternativeName>
        <fullName evidence="11">Testis-determining factor</fullName>
    </alternativeName>
</protein>
<dbReference type="InterPro" id="IPR009071">
    <property type="entry name" value="HMG_box_dom"/>
</dbReference>
<feature type="DNA-binding region" description="HMG box" evidence="13">
    <location>
        <begin position="61"/>
        <end position="129"/>
    </location>
</feature>
<keyword evidence="5" id="KW-0112">Calmodulin-binding</keyword>
<dbReference type="FunFam" id="1.10.30.10:FF:000002">
    <property type="entry name" value="transcription factor Sox-2"/>
    <property type="match status" value="1"/>
</dbReference>
<keyword evidence="7 13" id="KW-0238">DNA-binding</keyword>
<accession>A0A0N5AXX9</accession>
<dbReference type="Pfam" id="PF00505">
    <property type="entry name" value="HMG_box"/>
    <property type="match status" value="1"/>
</dbReference>
<dbReference type="GO" id="GO:0005516">
    <property type="term" value="F:calmodulin binding"/>
    <property type="evidence" value="ECO:0007669"/>
    <property type="project" value="UniProtKB-KW"/>
</dbReference>
<dbReference type="Gene3D" id="1.10.30.10">
    <property type="entry name" value="High mobility group box domain"/>
    <property type="match status" value="1"/>
</dbReference>
<keyword evidence="15" id="KW-1185">Reference proteome</keyword>
<keyword evidence="10 13" id="KW-0539">Nucleus</keyword>
<evidence type="ECO:0000256" key="7">
    <source>
        <dbReference type="ARBA" id="ARBA00023125"/>
    </source>
</evidence>
<evidence type="ECO:0000256" key="11">
    <source>
        <dbReference type="ARBA" id="ARBA00032498"/>
    </source>
</evidence>
<keyword evidence="6" id="KW-0726">Sexual differentiation</keyword>
<dbReference type="InterPro" id="IPR050140">
    <property type="entry name" value="SRY-related_HMG-box_TF-like"/>
</dbReference>
<keyword evidence="8" id="KW-0010">Activator</keyword>
<keyword evidence="4" id="KW-0221">Differentiation</keyword>
<evidence type="ECO:0000259" key="14">
    <source>
        <dbReference type="PROSITE" id="PS50118"/>
    </source>
</evidence>
<name>A0A0N5AXX9_9BILA</name>
<dbReference type="PANTHER" id="PTHR10270">
    <property type="entry name" value="SOX TRANSCRIPTION FACTOR"/>
    <property type="match status" value="1"/>
</dbReference>
<evidence type="ECO:0000256" key="9">
    <source>
        <dbReference type="ARBA" id="ARBA00023163"/>
    </source>
</evidence>
<keyword evidence="9" id="KW-0804">Transcription</keyword>
<dbReference type="GO" id="GO:0000978">
    <property type="term" value="F:RNA polymerase II cis-regulatory region sequence-specific DNA binding"/>
    <property type="evidence" value="ECO:0007669"/>
    <property type="project" value="TreeGrafter"/>
</dbReference>
<reference evidence="16" key="1">
    <citation type="submission" date="2017-02" db="UniProtKB">
        <authorList>
            <consortium name="WormBaseParasite"/>
        </authorList>
    </citation>
    <scope>IDENTIFICATION</scope>
</reference>
<evidence type="ECO:0000256" key="2">
    <source>
        <dbReference type="ARBA" id="ARBA00005998"/>
    </source>
</evidence>
<dbReference type="GO" id="GO:0016607">
    <property type="term" value="C:nuclear speck"/>
    <property type="evidence" value="ECO:0007669"/>
    <property type="project" value="UniProtKB-SubCell"/>
</dbReference>
<comment type="similarity">
    <text evidence="2">Belongs to the SRY family.</text>
</comment>
<evidence type="ECO:0000256" key="4">
    <source>
        <dbReference type="ARBA" id="ARBA00022782"/>
    </source>
</evidence>
<dbReference type="GO" id="GO:0007548">
    <property type="term" value="P:sex differentiation"/>
    <property type="evidence" value="ECO:0007669"/>
    <property type="project" value="UniProtKB-KW"/>
</dbReference>
<evidence type="ECO:0000256" key="6">
    <source>
        <dbReference type="ARBA" id="ARBA00022928"/>
    </source>
</evidence>
<dbReference type="SUPFAM" id="SSF47095">
    <property type="entry name" value="HMG-box"/>
    <property type="match status" value="1"/>
</dbReference>
<dbReference type="WBParaSite" id="SMUV_0000981301-mRNA-1">
    <property type="protein sequence ID" value="SMUV_0000981301-mRNA-1"/>
    <property type="gene ID" value="SMUV_0000981301"/>
</dbReference>
<dbReference type="PROSITE" id="PS50118">
    <property type="entry name" value="HMG_BOX_2"/>
    <property type="match status" value="1"/>
</dbReference>
<dbReference type="PANTHER" id="PTHR10270:SF161">
    <property type="entry name" value="SEX-DETERMINING REGION Y PROTEIN"/>
    <property type="match status" value="1"/>
</dbReference>